<evidence type="ECO:0000256" key="2">
    <source>
        <dbReference type="ARBA" id="ARBA00023125"/>
    </source>
</evidence>
<evidence type="ECO:0000256" key="1">
    <source>
        <dbReference type="ARBA" id="ARBA00022908"/>
    </source>
</evidence>
<dbReference type="Pfam" id="PF00589">
    <property type="entry name" value="Phage_integrase"/>
    <property type="match status" value="1"/>
</dbReference>
<evidence type="ECO:0000256" key="3">
    <source>
        <dbReference type="ARBA" id="ARBA00023172"/>
    </source>
</evidence>
<dbReference type="Proteomes" id="UP000587524">
    <property type="component" value="Unassembled WGS sequence"/>
</dbReference>
<evidence type="ECO:0000259" key="4">
    <source>
        <dbReference type="PROSITE" id="PS51898"/>
    </source>
</evidence>
<reference evidence="5 6" key="1">
    <citation type="submission" date="2020-08" db="EMBL/GenBank/DDBJ databases">
        <title>Genomic Encyclopedia of Type Strains, Phase IV (KMG-IV): sequencing the most valuable type-strain genomes for metagenomic binning, comparative biology and taxonomic classification.</title>
        <authorList>
            <person name="Goeker M."/>
        </authorList>
    </citation>
    <scope>NUCLEOTIDE SEQUENCE [LARGE SCALE GENOMIC DNA]</scope>
    <source>
        <strain evidence="5 6">DSM 17455</strain>
    </source>
</reference>
<dbReference type="SUPFAM" id="SSF56349">
    <property type="entry name" value="DNA breaking-rejoining enzymes"/>
    <property type="match status" value="1"/>
</dbReference>
<dbReference type="PANTHER" id="PTHR30349:SF94">
    <property type="entry name" value="INTEGRASE_RECOMBINASE HI_1414-RELATED"/>
    <property type="match status" value="1"/>
</dbReference>
<gene>
    <name evidence="5" type="ORF">HNQ97_000531</name>
</gene>
<protein>
    <submittedName>
        <fullName evidence="5">Integrase</fullName>
    </submittedName>
</protein>
<organism evidence="5 6">
    <name type="scientific">Aminobacter ciceronei</name>
    <dbReference type="NCBI Taxonomy" id="150723"/>
    <lineage>
        <taxon>Bacteria</taxon>
        <taxon>Pseudomonadati</taxon>
        <taxon>Pseudomonadota</taxon>
        <taxon>Alphaproteobacteria</taxon>
        <taxon>Hyphomicrobiales</taxon>
        <taxon>Phyllobacteriaceae</taxon>
        <taxon>Aminobacter</taxon>
    </lineage>
</organism>
<keyword evidence="2" id="KW-0238">DNA-binding</keyword>
<dbReference type="InterPro" id="IPR011010">
    <property type="entry name" value="DNA_brk_join_enz"/>
</dbReference>
<accession>A0ABR6C0P9</accession>
<evidence type="ECO:0000313" key="5">
    <source>
        <dbReference type="EMBL" id="MBA9018545.1"/>
    </source>
</evidence>
<dbReference type="InterPro" id="IPR013762">
    <property type="entry name" value="Integrase-like_cat_sf"/>
</dbReference>
<name>A0ABR6C0P9_9HYPH</name>
<comment type="caution">
    <text evidence="5">The sequence shown here is derived from an EMBL/GenBank/DDBJ whole genome shotgun (WGS) entry which is preliminary data.</text>
</comment>
<proteinExistence type="predicted"/>
<keyword evidence="6" id="KW-1185">Reference proteome</keyword>
<evidence type="ECO:0000313" key="6">
    <source>
        <dbReference type="Proteomes" id="UP000587524"/>
    </source>
</evidence>
<dbReference type="PROSITE" id="PS51898">
    <property type="entry name" value="TYR_RECOMBINASE"/>
    <property type="match status" value="1"/>
</dbReference>
<dbReference type="EMBL" id="JACJHZ010000002">
    <property type="protein sequence ID" value="MBA9018545.1"/>
    <property type="molecule type" value="Genomic_DNA"/>
</dbReference>
<dbReference type="InterPro" id="IPR050090">
    <property type="entry name" value="Tyrosine_recombinase_XerCD"/>
</dbReference>
<dbReference type="CDD" id="cd00796">
    <property type="entry name" value="INT_Rci_Hp1_C"/>
    <property type="match status" value="1"/>
</dbReference>
<dbReference type="Gene3D" id="1.10.443.10">
    <property type="entry name" value="Intergrase catalytic core"/>
    <property type="match status" value="1"/>
</dbReference>
<dbReference type="InterPro" id="IPR010998">
    <property type="entry name" value="Integrase_recombinase_N"/>
</dbReference>
<feature type="domain" description="Tyr recombinase" evidence="4">
    <location>
        <begin position="216"/>
        <end position="389"/>
    </location>
</feature>
<keyword evidence="3" id="KW-0233">DNA recombination</keyword>
<dbReference type="Gene3D" id="1.10.150.130">
    <property type="match status" value="1"/>
</dbReference>
<sequence>MFFLLIFVEPHSHHFAFRCDFRHMVAYSCALGITKYHFREACNTVGTILARKRSDGTTAYMGKVVLKRDGTIIHKESKTFDRRAAAVVWLAKRETEIREKGPVKPTSSVTVAKAIDTYIADSRKKLGRTKTQVLKSIKEYEFAKLACAAVTSQEIVKFAQELALDKQPTTVSNYLSHLGSVFAVAGPAWNIPLDTEAMRSARVVLARLGIVGRSNRRDKRPALDELDRLMTHFAGRKAEAIPMAKIVAFALFSTRRQEEITRIKWTDLDEKHSRVLVRDMKDPSEKSGNDVWCDLPEPALRIIQSMPRTGERIFPYKPDSIAFAFRDARDLLQIHDLRFHDLRHEGISRLFEMGLNIPHVATVSGHRSWQNLKRYTHIRQSGDKYEGWKWLDAVTQPLQP</sequence>
<dbReference type="PANTHER" id="PTHR30349">
    <property type="entry name" value="PHAGE INTEGRASE-RELATED"/>
    <property type="match status" value="1"/>
</dbReference>
<keyword evidence="1" id="KW-0229">DNA integration</keyword>
<dbReference type="InterPro" id="IPR002104">
    <property type="entry name" value="Integrase_catalytic"/>
</dbReference>